<dbReference type="EMBL" id="CP155620">
    <property type="protein sequence ID" value="XBJ28779.1"/>
    <property type="molecule type" value="Genomic_DNA"/>
</dbReference>
<dbReference type="RefSeq" id="WP_134238094.1">
    <property type="nucleotide sequence ID" value="NZ_CP155620.1"/>
</dbReference>
<dbReference type="NCBIfam" id="TIGR02532">
    <property type="entry name" value="IV_pilin_GFxxxE"/>
    <property type="match status" value="1"/>
</dbReference>
<name>A0AAU7E5J7_9BACT</name>
<keyword evidence="1" id="KW-1133">Transmembrane helix</keyword>
<keyword evidence="1" id="KW-0472">Membrane</keyword>
<dbReference type="InterPro" id="IPR012902">
    <property type="entry name" value="N_methyl_site"/>
</dbReference>
<reference evidence="2" key="1">
    <citation type="submission" date="2024-05" db="EMBL/GenBank/DDBJ databases">
        <title>Campylobacter coli isolated from environmental waters in Slovenia.</title>
        <authorList>
            <person name="Zautner A.E."/>
            <person name="Bunk B."/>
            <person name="Riedel T."/>
            <person name="Sproeer C."/>
        </authorList>
    </citation>
    <scope>NUCLEOTIDE SEQUENCE</scope>
    <source>
        <strain evidence="2">CCS1377</strain>
    </source>
</reference>
<evidence type="ECO:0000256" key="1">
    <source>
        <dbReference type="SAM" id="Phobius"/>
    </source>
</evidence>
<dbReference type="AlphaFoldDB" id="A0AAU7E5J7"/>
<sequence length="106" mass="12489">MKKAFSLLELVFSIIILGIIFTGFIPIYIQIQRNHQSLFLNQKLFELERKIFNKDYSEQKTILLRIQDLGDIKFIQKSSSDSVFTLKTLSINDQNYTSEFKDENSF</sequence>
<keyword evidence="1" id="KW-0812">Transmembrane</keyword>
<protein>
    <submittedName>
        <fullName evidence="2">Type II secretion system protein</fullName>
    </submittedName>
</protein>
<accession>A0AAU7E5J7</accession>
<organism evidence="2">
    <name type="scientific">Campylobacter sp. CCS1377</name>
    <dbReference type="NCBI Taxonomy" id="3158229"/>
    <lineage>
        <taxon>Bacteria</taxon>
        <taxon>Pseudomonadati</taxon>
        <taxon>Campylobacterota</taxon>
        <taxon>Epsilonproteobacteria</taxon>
        <taxon>Campylobacterales</taxon>
        <taxon>Campylobacteraceae</taxon>
        <taxon>Campylobacter</taxon>
    </lineage>
</organism>
<proteinExistence type="predicted"/>
<evidence type="ECO:0000313" key="2">
    <source>
        <dbReference type="EMBL" id="XBJ28779.1"/>
    </source>
</evidence>
<feature type="transmembrane region" description="Helical" evidence="1">
    <location>
        <begin position="7"/>
        <end position="29"/>
    </location>
</feature>
<gene>
    <name evidence="2" type="ORF">AAH949_06705</name>
</gene>